<dbReference type="EMBL" id="CM031817">
    <property type="protein sequence ID" value="KAG6643139.1"/>
    <property type="molecule type" value="Genomic_DNA"/>
</dbReference>
<gene>
    <name evidence="3" type="ORF">CIPAW_09G189600</name>
</gene>
<keyword evidence="4" id="KW-1185">Reference proteome</keyword>
<keyword evidence="1" id="KW-0472">Membrane</keyword>
<dbReference type="Proteomes" id="UP000811609">
    <property type="component" value="Chromosome 9"/>
</dbReference>
<feature type="transmembrane region" description="Helical" evidence="1">
    <location>
        <begin position="80"/>
        <end position="100"/>
    </location>
</feature>
<evidence type="ECO:0000313" key="3">
    <source>
        <dbReference type="EMBL" id="KAG6643139.1"/>
    </source>
</evidence>
<evidence type="ECO:0008006" key="5">
    <source>
        <dbReference type="Google" id="ProtNLM"/>
    </source>
</evidence>
<feature type="transmembrane region" description="Helical" evidence="1">
    <location>
        <begin position="151"/>
        <end position="171"/>
    </location>
</feature>
<keyword evidence="1" id="KW-0812">Transmembrane</keyword>
<feature type="signal peptide" evidence="2">
    <location>
        <begin position="1"/>
        <end position="20"/>
    </location>
</feature>
<reference evidence="3" key="1">
    <citation type="submission" date="2020-12" db="EMBL/GenBank/DDBJ databases">
        <title>WGS assembly of Carya illinoinensis cv. Pawnee.</title>
        <authorList>
            <person name="Platts A."/>
            <person name="Shu S."/>
            <person name="Wright S."/>
            <person name="Barry K."/>
            <person name="Edger P."/>
            <person name="Pires J.C."/>
            <person name="Schmutz J."/>
        </authorList>
    </citation>
    <scope>NUCLEOTIDE SEQUENCE</scope>
    <source>
        <tissue evidence="3">Leaf</tissue>
    </source>
</reference>
<accession>A0A8T1PFW0</accession>
<dbReference type="PANTHER" id="PTHR34658:SF2">
    <property type="entry name" value="OS01G0151800 PROTEIN"/>
    <property type="match status" value="1"/>
</dbReference>
<dbReference type="PANTHER" id="PTHR34658">
    <property type="entry name" value="OS01G0151800 PROTEIN"/>
    <property type="match status" value="1"/>
</dbReference>
<feature type="chain" id="PRO_5035840620" description="Transmembrane protein" evidence="2">
    <location>
        <begin position="21"/>
        <end position="181"/>
    </location>
</feature>
<evidence type="ECO:0000256" key="2">
    <source>
        <dbReference type="SAM" id="SignalP"/>
    </source>
</evidence>
<keyword evidence="2" id="KW-0732">Signal</keyword>
<name>A0A8T1PFW0_CARIL</name>
<comment type="caution">
    <text evidence="3">The sequence shown here is derived from an EMBL/GenBank/DDBJ whole genome shotgun (WGS) entry which is preliminary data.</text>
</comment>
<evidence type="ECO:0000256" key="1">
    <source>
        <dbReference type="SAM" id="Phobius"/>
    </source>
</evidence>
<sequence length="181" mass="20192">MPLRPLLFLLSYFLSPIALSHFPFLFSLSRPLLCCDFPSTWFGNATRKTSTLQIPARKRVWYHSDYIEKEEATSSSRWPFLVYVATWTTILIVVVAVASFTPEVAFASAISSSSSFSTACETDRSIRVPLDVPGETLCLPANLFSRFKIEFIVPPVFAAVVLVASACLVQATCVWDDDETH</sequence>
<protein>
    <recommendedName>
        <fullName evidence="5">Transmembrane protein</fullName>
    </recommendedName>
</protein>
<organism evidence="3 4">
    <name type="scientific">Carya illinoinensis</name>
    <name type="common">Pecan</name>
    <dbReference type="NCBI Taxonomy" id="32201"/>
    <lineage>
        <taxon>Eukaryota</taxon>
        <taxon>Viridiplantae</taxon>
        <taxon>Streptophyta</taxon>
        <taxon>Embryophyta</taxon>
        <taxon>Tracheophyta</taxon>
        <taxon>Spermatophyta</taxon>
        <taxon>Magnoliopsida</taxon>
        <taxon>eudicotyledons</taxon>
        <taxon>Gunneridae</taxon>
        <taxon>Pentapetalae</taxon>
        <taxon>rosids</taxon>
        <taxon>fabids</taxon>
        <taxon>Fagales</taxon>
        <taxon>Juglandaceae</taxon>
        <taxon>Carya</taxon>
    </lineage>
</organism>
<keyword evidence="1" id="KW-1133">Transmembrane helix</keyword>
<proteinExistence type="predicted"/>
<evidence type="ECO:0000313" key="4">
    <source>
        <dbReference type="Proteomes" id="UP000811609"/>
    </source>
</evidence>
<dbReference type="AlphaFoldDB" id="A0A8T1PFW0"/>